<feature type="region of interest" description="Disordered" evidence="9">
    <location>
        <begin position="1"/>
        <end position="28"/>
    </location>
</feature>
<accession>F2U7S7</accession>
<gene>
    <name evidence="10" type="ORF">PTSG_04561</name>
</gene>
<keyword evidence="3" id="KW-0808">Transferase</keyword>
<evidence type="ECO:0000256" key="6">
    <source>
        <dbReference type="ARBA" id="ARBA00023034"/>
    </source>
</evidence>
<dbReference type="STRING" id="946362.F2U7S7"/>
<comment type="subcellular location">
    <subcellularLocation>
        <location evidence="1">Golgi apparatus membrane</location>
        <topology evidence="1">Single-pass type II membrane protein</topology>
    </subcellularLocation>
</comment>
<dbReference type="Gene3D" id="3.40.50.300">
    <property type="entry name" value="P-loop containing nucleotide triphosphate hydrolases"/>
    <property type="match status" value="1"/>
</dbReference>
<dbReference type="GeneID" id="16075238"/>
<feature type="compositionally biased region" description="Low complexity" evidence="9">
    <location>
        <begin position="1"/>
        <end position="12"/>
    </location>
</feature>
<keyword evidence="6" id="KW-0333">Golgi apparatus</keyword>
<evidence type="ECO:0000256" key="1">
    <source>
        <dbReference type="ARBA" id="ARBA00004323"/>
    </source>
</evidence>
<dbReference type="InParanoid" id="F2U7S7"/>
<dbReference type="eggNOG" id="KOG4651">
    <property type="taxonomic scope" value="Eukaryota"/>
</dbReference>
<keyword evidence="5" id="KW-1133">Transmembrane helix</keyword>
<dbReference type="OrthoDB" id="206904at2759"/>
<evidence type="ECO:0000256" key="8">
    <source>
        <dbReference type="ARBA" id="ARBA00023180"/>
    </source>
</evidence>
<dbReference type="InterPro" id="IPR018011">
    <property type="entry name" value="Carb_sulfotrans_8-10"/>
</dbReference>
<sequence>MSSSNATTGDSSSMRKLQQTEERQSPSASALAMLKWEDGDLPTSPWEYWTERSGHWAPIVDHEHKIILCTITKAACTAWRKFMRRLKGFKDWDTNDERITHNYGGRQSGLTYLSAYSTLEADKLMNDPSYFKAVVVRNPLTRVLSAWKDKYGPNSVHHWGNIKWDKFALNNVHAGCRGDEHWMQQSCFCGLRRWKYDRVAHMEGDGMQRLAKEMVSRGNVPSDFVNNGWGEKRDEAFLQSNTVFHRTGASTKAASYYGVKSHPGVLKHVVAAHKEDIVRFGYEEEVAALIDAASEH</sequence>
<evidence type="ECO:0000313" key="11">
    <source>
        <dbReference type="Proteomes" id="UP000007799"/>
    </source>
</evidence>
<dbReference type="GO" id="GO:0016051">
    <property type="term" value="P:carbohydrate biosynthetic process"/>
    <property type="evidence" value="ECO:0007669"/>
    <property type="project" value="InterPro"/>
</dbReference>
<evidence type="ECO:0000256" key="5">
    <source>
        <dbReference type="ARBA" id="ARBA00022989"/>
    </source>
</evidence>
<evidence type="ECO:0000256" key="2">
    <source>
        <dbReference type="ARBA" id="ARBA00006339"/>
    </source>
</evidence>
<evidence type="ECO:0000256" key="4">
    <source>
        <dbReference type="ARBA" id="ARBA00022692"/>
    </source>
</evidence>
<dbReference type="Proteomes" id="UP000007799">
    <property type="component" value="Unassembled WGS sequence"/>
</dbReference>
<dbReference type="Pfam" id="PF03567">
    <property type="entry name" value="Sulfotransfer_2"/>
    <property type="match status" value="1"/>
</dbReference>
<dbReference type="InterPro" id="IPR005331">
    <property type="entry name" value="Sulfotransferase"/>
</dbReference>
<keyword evidence="11" id="KW-1185">Reference proteome</keyword>
<dbReference type="AlphaFoldDB" id="F2U7S7"/>
<keyword evidence="8" id="KW-0325">Glycoprotein</keyword>
<name>F2U7S7_SALR5</name>
<protein>
    <recommendedName>
        <fullName evidence="12">Carbohydrate sulfotransferase</fullName>
    </recommendedName>
</protein>
<reference evidence="10" key="1">
    <citation type="submission" date="2009-08" db="EMBL/GenBank/DDBJ databases">
        <title>Annotation of Salpingoeca rosetta.</title>
        <authorList>
            <consortium name="The Broad Institute Genome Sequencing Platform"/>
            <person name="Russ C."/>
            <person name="Cuomo C."/>
            <person name="Burger G."/>
            <person name="Gray M.W."/>
            <person name="Holland P.W.H."/>
            <person name="King N."/>
            <person name="Lang F.B.F."/>
            <person name="Roger A.J."/>
            <person name="Ruiz-Trillo I."/>
            <person name="Young S.K."/>
            <person name="Zeng Q."/>
            <person name="Gargeya S."/>
            <person name="Alvarado L."/>
            <person name="Berlin A."/>
            <person name="Chapman S.B."/>
            <person name="Chen Z."/>
            <person name="Freedman E."/>
            <person name="Gellesch M."/>
            <person name="Goldberg J."/>
            <person name="Griggs A."/>
            <person name="Gujja S."/>
            <person name="Heilman E."/>
            <person name="Heiman D."/>
            <person name="Howarth C."/>
            <person name="Mehta T."/>
            <person name="Neiman D."/>
            <person name="Pearson M."/>
            <person name="Roberts A."/>
            <person name="Saif S."/>
            <person name="Shea T."/>
            <person name="Shenoy N."/>
            <person name="Sisk P."/>
            <person name="Stolte C."/>
            <person name="Sykes S."/>
            <person name="White J."/>
            <person name="Yandava C."/>
            <person name="Haas B."/>
            <person name="Nusbaum C."/>
            <person name="Birren B."/>
        </authorList>
    </citation>
    <scope>NUCLEOTIDE SEQUENCE [LARGE SCALE GENOMIC DNA]</scope>
    <source>
        <strain evidence="10">ATCC 50818</strain>
    </source>
</reference>
<keyword evidence="4" id="KW-0812">Transmembrane</keyword>
<organism evidence="11">
    <name type="scientific">Salpingoeca rosetta (strain ATCC 50818 / BSB-021)</name>
    <dbReference type="NCBI Taxonomy" id="946362"/>
    <lineage>
        <taxon>Eukaryota</taxon>
        <taxon>Choanoflagellata</taxon>
        <taxon>Craspedida</taxon>
        <taxon>Salpingoecidae</taxon>
        <taxon>Salpingoeca</taxon>
    </lineage>
</organism>
<dbReference type="PANTHER" id="PTHR12137:SF54">
    <property type="entry name" value="CARBOHYDRATE SULFOTRANSFERASE"/>
    <property type="match status" value="1"/>
</dbReference>
<dbReference type="RefSeq" id="XP_004994655.1">
    <property type="nucleotide sequence ID" value="XM_004994598.1"/>
</dbReference>
<dbReference type="GO" id="GO:0000139">
    <property type="term" value="C:Golgi membrane"/>
    <property type="evidence" value="ECO:0007669"/>
    <property type="project" value="UniProtKB-SubCell"/>
</dbReference>
<dbReference type="FunCoup" id="F2U7S7">
    <property type="interactions" value="424"/>
</dbReference>
<evidence type="ECO:0000256" key="3">
    <source>
        <dbReference type="ARBA" id="ARBA00022679"/>
    </source>
</evidence>
<dbReference type="KEGG" id="sre:PTSG_04561"/>
<evidence type="ECO:0000313" key="10">
    <source>
        <dbReference type="EMBL" id="EGD72832.1"/>
    </source>
</evidence>
<proteinExistence type="inferred from homology"/>
<evidence type="ECO:0000256" key="9">
    <source>
        <dbReference type="SAM" id="MobiDB-lite"/>
    </source>
</evidence>
<keyword evidence="7" id="KW-0472">Membrane</keyword>
<dbReference type="EMBL" id="GL832964">
    <property type="protein sequence ID" value="EGD72832.1"/>
    <property type="molecule type" value="Genomic_DNA"/>
</dbReference>
<dbReference type="PANTHER" id="PTHR12137">
    <property type="entry name" value="CARBOHYDRATE SULFOTRANSFERASE"/>
    <property type="match status" value="1"/>
</dbReference>
<evidence type="ECO:0008006" key="12">
    <source>
        <dbReference type="Google" id="ProtNLM"/>
    </source>
</evidence>
<dbReference type="GO" id="GO:0008146">
    <property type="term" value="F:sulfotransferase activity"/>
    <property type="evidence" value="ECO:0007669"/>
    <property type="project" value="InterPro"/>
</dbReference>
<evidence type="ECO:0000256" key="7">
    <source>
        <dbReference type="ARBA" id="ARBA00023136"/>
    </source>
</evidence>
<comment type="similarity">
    <text evidence="2">Belongs to the sulfotransferase 2 family.</text>
</comment>
<dbReference type="InterPro" id="IPR027417">
    <property type="entry name" value="P-loop_NTPase"/>
</dbReference>